<dbReference type="NCBIfam" id="TIGR03086">
    <property type="entry name" value="TIGR03086 family metal-binding protein"/>
    <property type="match status" value="1"/>
</dbReference>
<sequence length="202" mass="21942">MTDWIALQSRAADLYDEVLPAVTDWDAATPCSDWTAREVLAHVVDEQLWVPGLLAGGTVDEVADDLEDRLRRLRDASGPELVEDWESVTAPVGAAWRGTCAGGADTEVHLSYGLAPAKHYLAQQVFDLAVHAWDIASSQGMDLHWGDDLERAVVEFVRTDLAENPAPELFDPAVPGFDGPDVSARDEVLALTGRDPSAWPAR</sequence>
<evidence type="ECO:0000259" key="1">
    <source>
        <dbReference type="Pfam" id="PF11716"/>
    </source>
</evidence>
<name>A0A4R3ZR01_9ACTN</name>
<dbReference type="GeneID" id="89529308"/>
<dbReference type="RefSeq" id="WP_061916231.1">
    <property type="nucleotide sequence ID" value="NZ_CP143053.1"/>
</dbReference>
<dbReference type="AlphaFoldDB" id="A0A4R3ZR01"/>
<proteinExistence type="predicted"/>
<dbReference type="InterPro" id="IPR034660">
    <property type="entry name" value="DinB/YfiT-like"/>
</dbReference>
<dbReference type="Gene3D" id="1.20.120.450">
    <property type="entry name" value="dinb family like domain"/>
    <property type="match status" value="1"/>
</dbReference>
<dbReference type="EMBL" id="SMCX01000021">
    <property type="protein sequence ID" value="TCW21981.1"/>
    <property type="molecule type" value="Genomic_DNA"/>
</dbReference>
<gene>
    <name evidence="2" type="ORF">EDD19_12110</name>
</gene>
<dbReference type="GO" id="GO:0046872">
    <property type="term" value="F:metal ion binding"/>
    <property type="evidence" value="ECO:0007669"/>
    <property type="project" value="InterPro"/>
</dbReference>
<dbReference type="InterPro" id="IPR024344">
    <property type="entry name" value="MDMPI_metal-binding"/>
</dbReference>
<feature type="domain" description="Mycothiol-dependent maleylpyruvate isomerase metal-binding" evidence="1">
    <location>
        <begin position="22"/>
        <end position="136"/>
    </location>
</feature>
<dbReference type="InterPro" id="IPR017517">
    <property type="entry name" value="Maleyloyr_isom"/>
</dbReference>
<accession>A0A4R3ZR01</accession>
<dbReference type="Proteomes" id="UP000295805">
    <property type="component" value="Unassembled WGS sequence"/>
</dbReference>
<comment type="caution">
    <text evidence="2">The sequence shown here is derived from an EMBL/GenBank/DDBJ whole genome shotgun (WGS) entry which is preliminary data.</text>
</comment>
<dbReference type="InterPro" id="IPR017520">
    <property type="entry name" value="CHP03086"/>
</dbReference>
<protein>
    <submittedName>
        <fullName evidence="2">Uncharacterized protein (TIGR03086 family)</fullName>
    </submittedName>
</protein>
<dbReference type="NCBIfam" id="TIGR03083">
    <property type="entry name" value="maleylpyruvate isomerase family mycothiol-dependent enzyme"/>
    <property type="match status" value="1"/>
</dbReference>
<evidence type="ECO:0000313" key="2">
    <source>
        <dbReference type="EMBL" id="TCW21981.1"/>
    </source>
</evidence>
<evidence type="ECO:0000313" key="3">
    <source>
        <dbReference type="Proteomes" id="UP000295805"/>
    </source>
</evidence>
<dbReference type="SUPFAM" id="SSF109854">
    <property type="entry name" value="DinB/YfiT-like putative metalloenzymes"/>
    <property type="match status" value="1"/>
</dbReference>
<organism evidence="2 3">
    <name type="scientific">Dietzia cinnamea</name>
    <dbReference type="NCBI Taxonomy" id="321318"/>
    <lineage>
        <taxon>Bacteria</taxon>
        <taxon>Bacillati</taxon>
        <taxon>Actinomycetota</taxon>
        <taxon>Actinomycetes</taxon>
        <taxon>Mycobacteriales</taxon>
        <taxon>Dietziaceae</taxon>
        <taxon>Dietzia</taxon>
    </lineage>
</organism>
<dbReference type="Pfam" id="PF11716">
    <property type="entry name" value="MDMPI_N"/>
    <property type="match status" value="1"/>
</dbReference>
<reference evidence="2 3" key="1">
    <citation type="submission" date="2019-03" db="EMBL/GenBank/DDBJ databases">
        <title>Root nodule microbial communities of legume samples collected from USA, Mexico and Botswana.</title>
        <authorList>
            <person name="Hirsch A."/>
        </authorList>
    </citation>
    <scope>NUCLEOTIDE SEQUENCE [LARGE SCALE GENOMIC DNA]</scope>
    <source>
        <strain evidence="2 3">55</strain>
    </source>
</reference>